<protein>
    <submittedName>
        <fullName evidence="2">Uncharacterized protein</fullName>
    </submittedName>
</protein>
<dbReference type="AlphaFoldDB" id="A0AA35KP95"/>
<organism evidence="2 3">
    <name type="scientific">Podarcis lilfordi</name>
    <name type="common">Lilford's wall lizard</name>
    <dbReference type="NCBI Taxonomy" id="74358"/>
    <lineage>
        <taxon>Eukaryota</taxon>
        <taxon>Metazoa</taxon>
        <taxon>Chordata</taxon>
        <taxon>Craniata</taxon>
        <taxon>Vertebrata</taxon>
        <taxon>Euteleostomi</taxon>
        <taxon>Lepidosauria</taxon>
        <taxon>Squamata</taxon>
        <taxon>Bifurcata</taxon>
        <taxon>Unidentata</taxon>
        <taxon>Episquamata</taxon>
        <taxon>Laterata</taxon>
        <taxon>Lacertibaenia</taxon>
        <taxon>Lacertidae</taxon>
        <taxon>Podarcis</taxon>
    </lineage>
</organism>
<feature type="region of interest" description="Disordered" evidence="1">
    <location>
        <begin position="79"/>
        <end position="117"/>
    </location>
</feature>
<accession>A0AA35KP95</accession>
<sequence>MDLMYIYSKLSCCKTDMCNSGPPEGGADILGALRGCATATFCNRTDWLFEYLFERLSIAVIHAECTKAMEDDANELVAEGRQTSTAQKNPPFMENGGLVVEEGRSKPEDSQAFFPEV</sequence>
<dbReference type="EMBL" id="OX395133">
    <property type="protein sequence ID" value="CAI5781063.1"/>
    <property type="molecule type" value="Genomic_DNA"/>
</dbReference>
<evidence type="ECO:0000313" key="3">
    <source>
        <dbReference type="Proteomes" id="UP001178461"/>
    </source>
</evidence>
<evidence type="ECO:0000256" key="1">
    <source>
        <dbReference type="SAM" id="MobiDB-lite"/>
    </source>
</evidence>
<reference evidence="2" key="1">
    <citation type="submission" date="2022-12" db="EMBL/GenBank/DDBJ databases">
        <authorList>
            <person name="Alioto T."/>
            <person name="Alioto T."/>
            <person name="Gomez Garrido J."/>
        </authorList>
    </citation>
    <scope>NUCLEOTIDE SEQUENCE</scope>
</reference>
<evidence type="ECO:0000313" key="2">
    <source>
        <dbReference type="EMBL" id="CAI5781063.1"/>
    </source>
</evidence>
<dbReference type="Proteomes" id="UP001178461">
    <property type="component" value="Chromosome 8"/>
</dbReference>
<gene>
    <name evidence="2" type="ORF">PODLI_1B024288</name>
</gene>
<keyword evidence="3" id="KW-1185">Reference proteome</keyword>
<name>A0AA35KP95_9SAUR</name>
<proteinExistence type="predicted"/>